<dbReference type="InterPro" id="IPR035967">
    <property type="entry name" value="SWAP/Surp_sf"/>
</dbReference>
<dbReference type="Gene3D" id="1.10.10.790">
    <property type="entry name" value="Surp module"/>
    <property type="match status" value="2"/>
</dbReference>
<evidence type="ECO:0000256" key="12">
    <source>
        <dbReference type="SAM" id="MobiDB-lite"/>
    </source>
</evidence>
<feature type="region of interest" description="Disordered" evidence="12">
    <location>
        <begin position="350"/>
        <end position="386"/>
    </location>
</feature>
<keyword evidence="5 10" id="KW-0554">One-carbon metabolism</keyword>
<dbReference type="HAMAP" id="MF_00051">
    <property type="entry name" value="SHMT"/>
    <property type="match status" value="1"/>
</dbReference>
<evidence type="ECO:0000256" key="3">
    <source>
        <dbReference type="ARBA" id="ARBA00004777"/>
    </source>
</evidence>
<keyword evidence="8" id="KW-0805">Transcription regulation</keyword>
<dbReference type="PROSITE" id="PS50128">
    <property type="entry name" value="SURP"/>
    <property type="match status" value="2"/>
</dbReference>
<dbReference type="InterPro" id="IPR019147">
    <property type="entry name" value="SWAP_N_domain"/>
</dbReference>
<evidence type="ECO:0000313" key="15">
    <source>
        <dbReference type="Proteomes" id="UP000663836"/>
    </source>
</evidence>
<dbReference type="GO" id="GO:0035999">
    <property type="term" value="P:tetrahydrofolate interconversion"/>
    <property type="evidence" value="ECO:0007669"/>
    <property type="project" value="UniProtKB-UniPathway"/>
</dbReference>
<dbReference type="Gene3D" id="3.40.640.10">
    <property type="entry name" value="Type I PLP-dependent aspartate aminotransferase-like (Major domain)"/>
    <property type="match status" value="1"/>
</dbReference>
<dbReference type="GO" id="GO:0019264">
    <property type="term" value="P:glycine biosynthetic process from serine"/>
    <property type="evidence" value="ECO:0007669"/>
    <property type="project" value="InterPro"/>
</dbReference>
<dbReference type="InterPro" id="IPR015422">
    <property type="entry name" value="PyrdxlP-dep_Trfase_small"/>
</dbReference>
<dbReference type="NCBIfam" id="NF000586">
    <property type="entry name" value="PRK00011.1"/>
    <property type="match status" value="1"/>
</dbReference>
<protein>
    <recommendedName>
        <fullName evidence="10">Serine hydroxymethyltransferase</fullName>
        <ecNumber evidence="10">2.1.2.1</ecNumber>
    </recommendedName>
</protein>
<feature type="region of interest" description="Disordered" evidence="12">
    <location>
        <begin position="595"/>
        <end position="769"/>
    </location>
</feature>
<dbReference type="SMART" id="SM00648">
    <property type="entry name" value="SWAP"/>
    <property type="match status" value="2"/>
</dbReference>
<dbReference type="EC" id="2.1.2.1" evidence="10"/>
<evidence type="ECO:0000256" key="11">
    <source>
        <dbReference type="SAM" id="Coils"/>
    </source>
</evidence>
<dbReference type="GO" id="GO:0005634">
    <property type="term" value="C:nucleus"/>
    <property type="evidence" value="ECO:0007669"/>
    <property type="project" value="TreeGrafter"/>
</dbReference>
<dbReference type="GO" id="GO:0003723">
    <property type="term" value="F:RNA binding"/>
    <property type="evidence" value="ECO:0007669"/>
    <property type="project" value="InterPro"/>
</dbReference>
<feature type="compositionally biased region" description="Low complexity" evidence="12">
    <location>
        <begin position="692"/>
        <end position="724"/>
    </location>
</feature>
<dbReference type="EMBL" id="CAJOBD010001194">
    <property type="protein sequence ID" value="CAF3771544.1"/>
    <property type="molecule type" value="Genomic_DNA"/>
</dbReference>
<dbReference type="InterPro" id="IPR001085">
    <property type="entry name" value="Ser_HO-MeTrfase"/>
</dbReference>
<feature type="region of interest" description="Disordered" evidence="12">
    <location>
        <begin position="480"/>
        <end position="548"/>
    </location>
</feature>
<evidence type="ECO:0000256" key="1">
    <source>
        <dbReference type="ARBA" id="ARBA00001933"/>
    </source>
</evidence>
<feature type="compositionally biased region" description="Basic and acidic residues" evidence="12">
    <location>
        <begin position="350"/>
        <end position="371"/>
    </location>
</feature>
<evidence type="ECO:0000313" key="14">
    <source>
        <dbReference type="EMBL" id="CAF3771544.1"/>
    </source>
</evidence>
<evidence type="ECO:0000256" key="7">
    <source>
        <dbReference type="ARBA" id="ARBA00022898"/>
    </source>
</evidence>
<dbReference type="InterPro" id="IPR015424">
    <property type="entry name" value="PyrdxlP-dep_Trfase"/>
</dbReference>
<sequence length="1255" mass="143948">MSNINLFPEFDNEQRHEQEYNNGHNEYKEEELIVFGYSCKLFRDDFSAKAIDRGQSLIPWNGDENVMIDRYDCRGHLSDLTLWDSDLIRNKQLNNDENFLNEEDKHIEEECNQERYLELYRDMEKEALQQEEILKRINTDQNTYNQVGYTYDGLNNSKESSSKTTEETSQSLDDDEYEPFYPSEKLQIPYGMDIPESIKLNAVIEKTANFVSISGVQMEIFLKTKQANNPQFDFLKYDHYLNPYYRHLIIMIKSGKYRPNFHNNSTNNNQKKKSNKNGIDQNSSHDEDETGDSYLHPLLRGSTNNDNINLTKKSEEILRKPAIQMNIHNTAYGQLIKKYEHLRQCEKVVKENEEEKMSPKPEEIKNEEFSPKSESSPSTNVIPPPPDVKPIIDKLAEYVARNGSAFEQSIRTKNDSRFGFLERDHIHHNYYQLKVQLCGQESLRNKIEENQHSIDNDEQQSIHGKGIKLVLKTNTEESLTPTCREFNSDDDSNSMQQNEQDDNNNEFIGPRPPSPEFLEKMRKQEQRRDRISGFVRDKLARDKQEERKRKAELLVQQLKTKNNDSTSITNTNESINNSNINPILVEKLLNVKNERPSSSSSIITSPHQHQHQHHHRSKHSRSSTKSHSHSKYYRRSRSRSNHRRHRRSSHKRSRTRSKSRNHHHTKRSKNSKSSKYNRNHRRHHHRRHRHSSASSNSSSNSSSISRSPSSSSSTSSSSSSSSSTSHDKRKKKKITHNDDEQRQNQRKHNPQSSKWDQREPPKMKTEAQQINSRRLIWTGRESLRDSDPEMYGLIQKEKNRQKSGLEMIASENFTSRGVLETLGSCLTNKYSEGYPGVRYYGGNEYIDEIETLTQKRALEAFNLNSTEWGVNVQALSGVPANFAVYTALLEPHGRLMGLDLPDGGHLSHGYATLTKKISSTSAFFETMPYKVDPKTGLIDYESLSKTSKLFRPKIIVAGISCYSRNLEYDKFRTICDDIGAILVADMAHVSGLVAANVVANPFQYSDIVTTTTHKSLRGPRAALIFFRRGIKKKQETTTTTTTTKKKGTKDEHQIETYDYERKINEAIFPGLQGGPHNNTIGAIGVALKEVASNDFKLYAKQVISNAKQLVKTLQEKGYTFVAGGTDTHLALLDLRPLGLDGAKVEKVLEAVSIAANKNTCPGDKSALKPSGIRLGTPALTTRGFRENDIIEVANYIDQAIKLAVEINKPNDTKKSSQITLKDFKENMKRNENIQNLKHSIELFAEKYPMPGYDEI</sequence>
<dbReference type="GO" id="GO:0004372">
    <property type="term" value="F:glycine hydroxymethyltransferase activity"/>
    <property type="evidence" value="ECO:0007669"/>
    <property type="project" value="UniProtKB-EC"/>
</dbReference>
<feature type="compositionally biased region" description="Basic and acidic residues" evidence="12">
    <location>
        <begin position="755"/>
        <end position="765"/>
    </location>
</feature>
<feature type="coiled-coil region" evidence="11">
    <location>
        <begin position="90"/>
        <end position="140"/>
    </location>
</feature>
<proteinExistence type="inferred from homology"/>
<organism evidence="14 15">
    <name type="scientific">Rotaria sordida</name>
    <dbReference type="NCBI Taxonomy" id="392033"/>
    <lineage>
        <taxon>Eukaryota</taxon>
        <taxon>Metazoa</taxon>
        <taxon>Spiralia</taxon>
        <taxon>Gnathifera</taxon>
        <taxon>Rotifera</taxon>
        <taxon>Eurotatoria</taxon>
        <taxon>Bdelloidea</taxon>
        <taxon>Philodinida</taxon>
        <taxon>Philodinidae</taxon>
        <taxon>Rotaria</taxon>
    </lineage>
</organism>
<evidence type="ECO:0000256" key="9">
    <source>
        <dbReference type="ARBA" id="ARBA00023163"/>
    </source>
</evidence>
<feature type="compositionally biased region" description="Low complexity" evidence="12">
    <location>
        <begin position="596"/>
        <end position="607"/>
    </location>
</feature>
<dbReference type="Proteomes" id="UP000663836">
    <property type="component" value="Unassembled WGS sequence"/>
</dbReference>
<reference evidence="14" key="1">
    <citation type="submission" date="2021-02" db="EMBL/GenBank/DDBJ databases">
        <authorList>
            <person name="Nowell W R."/>
        </authorList>
    </citation>
    <scope>NUCLEOTIDE SEQUENCE</scope>
</reference>
<keyword evidence="11" id="KW-0175">Coiled coil</keyword>
<evidence type="ECO:0000256" key="6">
    <source>
        <dbReference type="ARBA" id="ARBA00022679"/>
    </source>
</evidence>
<evidence type="ECO:0000256" key="5">
    <source>
        <dbReference type="ARBA" id="ARBA00022563"/>
    </source>
</evidence>
<keyword evidence="9" id="KW-0804">Transcription</keyword>
<comment type="catalytic activity">
    <reaction evidence="10">
        <text>(6R)-5,10-methylene-5,6,7,8-tetrahydrofolate + glycine + H2O = (6S)-5,6,7,8-tetrahydrofolate + L-serine</text>
        <dbReference type="Rhea" id="RHEA:15481"/>
        <dbReference type="ChEBI" id="CHEBI:15377"/>
        <dbReference type="ChEBI" id="CHEBI:15636"/>
        <dbReference type="ChEBI" id="CHEBI:33384"/>
        <dbReference type="ChEBI" id="CHEBI:57305"/>
        <dbReference type="ChEBI" id="CHEBI:57453"/>
        <dbReference type="EC" id="2.1.2.1"/>
    </reaction>
</comment>
<comment type="caution">
    <text evidence="14">The sequence shown here is derived from an EMBL/GenBank/DDBJ whole genome shotgun (WGS) entry which is preliminary data.</text>
</comment>
<dbReference type="PANTHER" id="PTHR11680">
    <property type="entry name" value="SERINE HYDROXYMETHYLTRANSFERASE"/>
    <property type="match status" value="1"/>
</dbReference>
<dbReference type="SUPFAM" id="SSF109905">
    <property type="entry name" value="Surp module (SWAP domain)"/>
    <property type="match status" value="2"/>
</dbReference>
<keyword evidence="6 10" id="KW-0808">Transferase</keyword>
<dbReference type="InterPro" id="IPR019798">
    <property type="entry name" value="Ser_HO-MeTrfase_PLP_BS"/>
</dbReference>
<dbReference type="PANTHER" id="PTHR11680:SF59">
    <property type="entry name" value="SERINE HYDROXYMETHYLTRANSFERASE, CYTOSOLIC"/>
    <property type="match status" value="1"/>
</dbReference>
<accession>A0A819A145</accession>
<dbReference type="Pfam" id="PF09750">
    <property type="entry name" value="DRY_EERY"/>
    <property type="match status" value="1"/>
</dbReference>
<dbReference type="GO" id="GO:0030170">
    <property type="term" value="F:pyridoxal phosphate binding"/>
    <property type="evidence" value="ECO:0007669"/>
    <property type="project" value="InterPro"/>
</dbReference>
<dbReference type="InterPro" id="IPR000061">
    <property type="entry name" value="Surp"/>
</dbReference>
<comment type="pathway">
    <text evidence="3 10">One-carbon metabolism; tetrahydrofolate interconversion.</text>
</comment>
<dbReference type="InterPro" id="IPR049943">
    <property type="entry name" value="Ser_HO-MeTrfase-like"/>
</dbReference>
<feature type="region of interest" description="Disordered" evidence="12">
    <location>
        <begin position="261"/>
        <end position="308"/>
    </location>
</feature>
<dbReference type="GO" id="GO:0006396">
    <property type="term" value="P:RNA processing"/>
    <property type="evidence" value="ECO:0007669"/>
    <property type="project" value="InterPro"/>
</dbReference>
<dbReference type="AlphaFoldDB" id="A0A819A145"/>
<dbReference type="Pfam" id="PF00464">
    <property type="entry name" value="SHMT"/>
    <property type="match status" value="1"/>
</dbReference>
<dbReference type="CDD" id="cd00378">
    <property type="entry name" value="SHMT"/>
    <property type="match status" value="1"/>
</dbReference>
<dbReference type="Gene3D" id="3.90.1150.10">
    <property type="entry name" value="Aspartate Aminotransferase, domain 1"/>
    <property type="match status" value="1"/>
</dbReference>
<dbReference type="InterPro" id="IPR015421">
    <property type="entry name" value="PyrdxlP-dep_Trfase_major"/>
</dbReference>
<feature type="domain" description="SURP motif" evidence="13">
    <location>
        <begin position="391"/>
        <end position="431"/>
    </location>
</feature>
<comment type="function">
    <text evidence="2 10">Interconversion of serine and glycine.</text>
</comment>
<feature type="compositionally biased region" description="Basic and acidic residues" evidence="12">
    <location>
        <begin position="517"/>
        <end position="548"/>
    </location>
</feature>
<feature type="compositionally biased region" description="Basic residues" evidence="12">
    <location>
        <begin position="608"/>
        <end position="691"/>
    </location>
</feature>
<gene>
    <name evidence="14" type="ORF">JBS370_LOCUS13710</name>
</gene>
<evidence type="ECO:0000256" key="10">
    <source>
        <dbReference type="RuleBase" id="RU000585"/>
    </source>
</evidence>
<dbReference type="InterPro" id="IPR039429">
    <property type="entry name" value="SHMT-like_dom"/>
</dbReference>
<comment type="similarity">
    <text evidence="4 10">Belongs to the SHMT family.</text>
</comment>
<dbReference type="PROSITE" id="PS00096">
    <property type="entry name" value="SHMT"/>
    <property type="match status" value="1"/>
</dbReference>
<keyword evidence="7 10" id="KW-0663">Pyridoxal phosphate</keyword>
<evidence type="ECO:0000256" key="4">
    <source>
        <dbReference type="ARBA" id="ARBA00006376"/>
    </source>
</evidence>
<name>A0A819A145_9BILA</name>
<evidence type="ECO:0000256" key="8">
    <source>
        <dbReference type="ARBA" id="ARBA00023015"/>
    </source>
</evidence>
<dbReference type="GO" id="GO:0005739">
    <property type="term" value="C:mitochondrion"/>
    <property type="evidence" value="ECO:0007669"/>
    <property type="project" value="TreeGrafter"/>
</dbReference>
<dbReference type="FunFam" id="1.10.10.790:FF:000002">
    <property type="entry name" value="Splicing factor 3A subunit 1"/>
    <property type="match status" value="1"/>
</dbReference>
<feature type="region of interest" description="Disordered" evidence="12">
    <location>
        <begin position="148"/>
        <end position="178"/>
    </location>
</feature>
<evidence type="ECO:0000256" key="2">
    <source>
        <dbReference type="ARBA" id="ARBA00002224"/>
    </source>
</evidence>
<feature type="domain" description="SURP motif" evidence="13">
    <location>
        <begin position="203"/>
        <end position="245"/>
    </location>
</feature>
<dbReference type="Pfam" id="PF01805">
    <property type="entry name" value="Surp"/>
    <property type="match status" value="2"/>
</dbReference>
<dbReference type="FunFam" id="3.40.640.10:FF:000097">
    <property type="entry name" value="Serine hydroxymethyltransferase"/>
    <property type="match status" value="1"/>
</dbReference>
<dbReference type="SUPFAM" id="SSF53383">
    <property type="entry name" value="PLP-dependent transferases"/>
    <property type="match status" value="1"/>
</dbReference>
<dbReference type="SMART" id="SM01141">
    <property type="entry name" value="DRY_EERY"/>
    <property type="match status" value="1"/>
</dbReference>
<comment type="cofactor">
    <cofactor evidence="1 10">
        <name>pyridoxal 5'-phosphate</name>
        <dbReference type="ChEBI" id="CHEBI:597326"/>
    </cofactor>
</comment>
<dbReference type="UniPathway" id="UPA00193"/>
<evidence type="ECO:0000259" key="13">
    <source>
        <dbReference type="PROSITE" id="PS50128"/>
    </source>
</evidence>